<accession>A0ABU6CUM2</accession>
<reference evidence="2 3" key="2">
    <citation type="submission" date="2024-01" db="EMBL/GenBank/DDBJ databases">
        <authorList>
            <person name="Xie X."/>
        </authorList>
    </citation>
    <scope>NUCLEOTIDE SEQUENCE [LARGE SCALE GENOMIC DNA]</scope>
    <source>
        <strain evidence="2">SCUT-1</strain>
    </source>
</reference>
<dbReference type="Proteomes" id="UP001308005">
    <property type="component" value="Unassembled WGS sequence"/>
</dbReference>
<keyword evidence="1" id="KW-0812">Transmembrane</keyword>
<sequence length="169" mass="17236">MSFIRETNSSMPKLMGGALVLAGSLSALSLAVNGPAVLNLPGGGFWDTVGAIGAAGAGVMIWGDRSPIAAWLGAGLLVLGLSSAGWEFNTRQAGNMVSASFEAIKEGAKAGAEAGAQSAGEGEWEADGKLTPQAIGECKDGVMAWTKTTLGVIRCTPASDGNYYKWVRK</sequence>
<evidence type="ECO:0000313" key="3">
    <source>
        <dbReference type="Proteomes" id="UP001308005"/>
    </source>
</evidence>
<evidence type="ECO:0000313" key="2">
    <source>
        <dbReference type="EMBL" id="MEB4590529.1"/>
    </source>
</evidence>
<keyword evidence="3" id="KW-1185">Reference proteome</keyword>
<reference evidence="3" key="1">
    <citation type="submission" date="2023-07" db="EMBL/GenBank/DDBJ databases">
        <title>The carbon used by Thiothrix.</title>
        <authorList>
            <person name="Chen L."/>
        </authorList>
    </citation>
    <scope>NUCLEOTIDE SEQUENCE [LARGE SCALE GENOMIC DNA]</scope>
</reference>
<evidence type="ECO:0000256" key="1">
    <source>
        <dbReference type="SAM" id="Phobius"/>
    </source>
</evidence>
<feature type="transmembrane region" description="Helical" evidence="1">
    <location>
        <begin position="68"/>
        <end position="86"/>
    </location>
</feature>
<gene>
    <name evidence="2" type="ORF">VSS37_06020</name>
</gene>
<dbReference type="RefSeq" id="WP_324693877.1">
    <property type="nucleotide sequence ID" value="NZ_JAYMYJ010000046.1"/>
</dbReference>
<comment type="caution">
    <text evidence="2">The sequence shown here is derived from an EMBL/GenBank/DDBJ whole genome shotgun (WGS) entry which is preliminary data.</text>
</comment>
<keyword evidence="1" id="KW-0472">Membrane</keyword>
<proteinExistence type="predicted"/>
<name>A0ABU6CUM2_9GAMM</name>
<organism evidence="2 3">
    <name type="scientific">Candidatus Thiothrix phosphatis</name>
    <dbReference type="NCBI Taxonomy" id="3112415"/>
    <lineage>
        <taxon>Bacteria</taxon>
        <taxon>Pseudomonadati</taxon>
        <taxon>Pseudomonadota</taxon>
        <taxon>Gammaproteobacteria</taxon>
        <taxon>Thiotrichales</taxon>
        <taxon>Thiotrichaceae</taxon>
        <taxon>Thiothrix</taxon>
    </lineage>
</organism>
<protein>
    <submittedName>
        <fullName evidence="2">Uncharacterized protein</fullName>
    </submittedName>
</protein>
<dbReference type="EMBL" id="JAYMYJ010000046">
    <property type="protein sequence ID" value="MEB4590529.1"/>
    <property type="molecule type" value="Genomic_DNA"/>
</dbReference>
<keyword evidence="1" id="KW-1133">Transmembrane helix</keyword>